<dbReference type="STRING" id="1266660.A0A1G4J2B0"/>
<accession>A0A1G4J2B0</accession>
<dbReference type="GO" id="GO:0005762">
    <property type="term" value="C:mitochondrial large ribosomal subunit"/>
    <property type="evidence" value="ECO:0007669"/>
    <property type="project" value="EnsemblFungi"/>
</dbReference>
<organism evidence="2 3">
    <name type="scientific">Lachancea dasiensis</name>
    <dbReference type="NCBI Taxonomy" id="1072105"/>
    <lineage>
        <taxon>Eukaryota</taxon>
        <taxon>Fungi</taxon>
        <taxon>Dikarya</taxon>
        <taxon>Ascomycota</taxon>
        <taxon>Saccharomycotina</taxon>
        <taxon>Saccharomycetes</taxon>
        <taxon>Saccharomycetales</taxon>
        <taxon>Saccharomycetaceae</taxon>
        <taxon>Lachancea</taxon>
    </lineage>
</organism>
<dbReference type="SUPFAM" id="SSF110916">
    <property type="entry name" value="Peptidyl-tRNA hydrolase domain-like"/>
    <property type="match status" value="1"/>
</dbReference>
<dbReference type="Proteomes" id="UP000190274">
    <property type="component" value="Chromosome C"/>
</dbReference>
<feature type="domain" description="Prokaryotic-type class I peptide chain release factors" evidence="1">
    <location>
        <begin position="46"/>
        <end position="175"/>
    </location>
</feature>
<name>A0A1G4J2B0_9SACH</name>
<dbReference type="GO" id="GO:0016150">
    <property type="term" value="F:translation release factor activity, codon nonspecific"/>
    <property type="evidence" value="ECO:0007669"/>
    <property type="project" value="TreeGrafter"/>
</dbReference>
<dbReference type="Gene3D" id="3.30.160.20">
    <property type="match status" value="1"/>
</dbReference>
<gene>
    <name evidence="2" type="ORF">LADA_0C12178G</name>
</gene>
<dbReference type="OrthoDB" id="270639at2759"/>
<dbReference type="PANTHER" id="PTHR11075">
    <property type="entry name" value="PEPTIDE CHAIN RELEASE FACTOR"/>
    <property type="match status" value="1"/>
</dbReference>
<sequence length="182" mass="21238">MSALVTRIKPPRLSSLLLPIYCKSHFSTSSGESPEQWLQNLNVKTLPVKTFSFQFDRSSGPGGQKVNKCNSKCTMTIFSFSTCSWVPQEISDQLRAKKFRFWAKSKDSIVIQSDGSRSRETNKQLCLEKFVNEVKATCWFEKPPTNESVRRWDTIRSKARETRLRDKKFQTDKKRLRRKDEF</sequence>
<evidence type="ECO:0000313" key="3">
    <source>
        <dbReference type="Proteomes" id="UP000190274"/>
    </source>
</evidence>
<dbReference type="EMBL" id="LT598459">
    <property type="protein sequence ID" value="SCU83561.1"/>
    <property type="molecule type" value="Genomic_DNA"/>
</dbReference>
<proteinExistence type="predicted"/>
<dbReference type="GO" id="GO:0004045">
    <property type="term" value="F:peptidyl-tRNA hydrolase activity"/>
    <property type="evidence" value="ECO:0007669"/>
    <property type="project" value="EnsemblFungi"/>
</dbReference>
<evidence type="ECO:0000259" key="1">
    <source>
        <dbReference type="Pfam" id="PF00472"/>
    </source>
</evidence>
<keyword evidence="3" id="KW-1185">Reference proteome</keyword>
<dbReference type="InterPro" id="IPR052104">
    <property type="entry name" value="Mito_Release_Factor_mL62"/>
</dbReference>
<evidence type="ECO:0000313" key="2">
    <source>
        <dbReference type="EMBL" id="SCU83561.1"/>
    </source>
</evidence>
<dbReference type="GO" id="GO:0070126">
    <property type="term" value="P:mitochondrial translational termination"/>
    <property type="evidence" value="ECO:0007669"/>
    <property type="project" value="TreeGrafter"/>
</dbReference>
<dbReference type="Pfam" id="PF00472">
    <property type="entry name" value="RF-1"/>
    <property type="match status" value="1"/>
</dbReference>
<protein>
    <submittedName>
        <fullName evidence="2">LADA_0C12178g1_1</fullName>
    </submittedName>
</protein>
<reference evidence="3" key="1">
    <citation type="submission" date="2016-03" db="EMBL/GenBank/DDBJ databases">
        <authorList>
            <person name="Devillers H."/>
        </authorList>
    </citation>
    <scope>NUCLEOTIDE SEQUENCE [LARGE SCALE GENOMIC DNA]</scope>
</reference>
<dbReference type="AlphaFoldDB" id="A0A1G4J2B0"/>
<dbReference type="InterPro" id="IPR000352">
    <property type="entry name" value="Pep_chain_release_fac_I"/>
</dbReference>
<dbReference type="PANTHER" id="PTHR11075:SF54">
    <property type="entry name" value="LARGE RIBOSOMAL SUBUNIT PROTEIN ML62"/>
    <property type="match status" value="1"/>
</dbReference>